<organism evidence="2 3">
    <name type="scientific">Kineosporia corallincola</name>
    <dbReference type="NCBI Taxonomy" id="2835133"/>
    <lineage>
        <taxon>Bacteria</taxon>
        <taxon>Bacillati</taxon>
        <taxon>Actinomycetota</taxon>
        <taxon>Actinomycetes</taxon>
        <taxon>Kineosporiales</taxon>
        <taxon>Kineosporiaceae</taxon>
        <taxon>Kineosporia</taxon>
    </lineage>
</organism>
<evidence type="ECO:0000259" key="1">
    <source>
        <dbReference type="Pfam" id="PF13400"/>
    </source>
</evidence>
<dbReference type="RefSeq" id="WP_214157314.1">
    <property type="nucleotide sequence ID" value="NZ_JAHBAY010000007.1"/>
</dbReference>
<dbReference type="Pfam" id="PF13400">
    <property type="entry name" value="Tad"/>
    <property type="match status" value="1"/>
</dbReference>
<reference evidence="2 3" key="1">
    <citation type="submission" date="2021-05" db="EMBL/GenBank/DDBJ databases">
        <title>Kineosporia and Streptomyces sp. nov. two new marine actinobacteria isolated from Coral.</title>
        <authorList>
            <person name="Buangrab K."/>
            <person name="Sutthacheep M."/>
            <person name="Yeemin T."/>
            <person name="Harunari E."/>
            <person name="Igarashi Y."/>
            <person name="Kanchanasin P."/>
            <person name="Tanasupawat S."/>
            <person name="Phongsopitanun W."/>
        </authorList>
    </citation>
    <scope>NUCLEOTIDE SEQUENCE [LARGE SCALE GENOMIC DNA]</scope>
    <source>
        <strain evidence="2 3">J2-2</strain>
    </source>
</reference>
<name>A0ABS5TJM4_9ACTN</name>
<sequence>MPVRHDTGAVAVVTALAVSTFLFGVAALAVDVGQAYLRQNDLRSLADRLALAGARGLPTISTAVDRLNSTLDAVCASGEESGPLCPPGGITATAWTDGDPGNGEITFTTGDGRPVTSPSTPAPTLRVLLPPATVRFGLAGALGFGSATIQRSAGARIGTPLGSGLLPFTVTPADLTSGRLCVGSARSPGCVRPHPVSLPRQDTADPQTALERNLRTGPDLPLRQGFSDRTDLTQALTRGLLEPEGNRPGRLIGDTGHGTLTLGGHAGIDATDLFTGPTLLDPFHAGTRPLWSLLAQGRPAAPENRGWITAAAVRSHRLAVLPVVDPELMDDGNPLPVTGFRYLWIDRLDLRDGRLTGFTGFLVDPGYLPETVSGSLTVGPYLGAGMPREAVLTGGG</sequence>
<comment type="caution">
    <text evidence="2">The sequence shown here is derived from an EMBL/GenBank/DDBJ whole genome shotgun (WGS) entry which is preliminary data.</text>
</comment>
<evidence type="ECO:0000313" key="2">
    <source>
        <dbReference type="EMBL" id="MBT0771038.1"/>
    </source>
</evidence>
<protein>
    <submittedName>
        <fullName evidence="2">Tad domain-containing protein</fullName>
    </submittedName>
</protein>
<feature type="domain" description="Putative Flp pilus-assembly TadG-like N-terminal" evidence="1">
    <location>
        <begin position="8"/>
        <end position="55"/>
    </location>
</feature>
<dbReference type="Proteomes" id="UP001197247">
    <property type="component" value="Unassembled WGS sequence"/>
</dbReference>
<dbReference type="EMBL" id="JAHBAY010000007">
    <property type="protein sequence ID" value="MBT0771038.1"/>
    <property type="molecule type" value="Genomic_DNA"/>
</dbReference>
<dbReference type="InterPro" id="IPR028087">
    <property type="entry name" value="Tad_N"/>
</dbReference>
<accession>A0ABS5TJM4</accession>
<gene>
    <name evidence="2" type="ORF">KIH74_19015</name>
</gene>
<proteinExistence type="predicted"/>
<keyword evidence="3" id="KW-1185">Reference proteome</keyword>
<evidence type="ECO:0000313" key="3">
    <source>
        <dbReference type="Proteomes" id="UP001197247"/>
    </source>
</evidence>